<evidence type="ECO:0000256" key="2">
    <source>
        <dbReference type="ARBA" id="ARBA00006801"/>
    </source>
</evidence>
<accession>A0ABP1BU99</accession>
<dbReference type="PANTHER" id="PTHR12549:SF38">
    <property type="entry name" value="JMJC DOMAIN-CONTAINING HISTONE DEMETHYLASE 2, ISOFORM A"/>
    <property type="match status" value="1"/>
</dbReference>
<proteinExistence type="inferred from homology"/>
<protein>
    <submittedName>
        <fullName evidence="5">Uncharacterized protein</fullName>
    </submittedName>
</protein>
<evidence type="ECO:0000256" key="3">
    <source>
        <dbReference type="ARBA" id="ARBA00022723"/>
    </source>
</evidence>
<evidence type="ECO:0000256" key="4">
    <source>
        <dbReference type="ARBA" id="ARBA00023242"/>
    </source>
</evidence>
<keyword evidence="4" id="KW-0539">Nucleus</keyword>
<gene>
    <name evidence="5" type="ORF">CSSPJE1EN2_LOCUS21383</name>
</gene>
<sequence length="140" mass="15303">MEVNVVPAPLPLWEAGQGGRIPYPPKSQGGYGGLHTLQLKILFEPDWLAKLTSDADNIAATCHNLKEHDSMHYSICDLPDPNSSKHLRLAAHRIGGHDNHLFCPTQQSVEAEGLAHFQRHWVEGQPVIICDVLEGGSGLS</sequence>
<dbReference type="EMBL" id="OZ023708">
    <property type="protein sequence ID" value="CAK9879894.1"/>
    <property type="molecule type" value="Genomic_DNA"/>
</dbReference>
<evidence type="ECO:0000256" key="1">
    <source>
        <dbReference type="ARBA" id="ARBA00004123"/>
    </source>
</evidence>
<dbReference type="Proteomes" id="UP001497522">
    <property type="component" value="Chromosome 7"/>
</dbReference>
<dbReference type="PANTHER" id="PTHR12549">
    <property type="entry name" value="JMJC DOMAIN-CONTAINING HISTONE DEMETHYLATION PROTEIN"/>
    <property type="match status" value="1"/>
</dbReference>
<dbReference type="Gene3D" id="2.60.120.650">
    <property type="entry name" value="Cupin"/>
    <property type="match status" value="1"/>
</dbReference>
<comment type="similarity">
    <text evidence="2">Belongs to the JARID1 histone demethylase family.</text>
</comment>
<organism evidence="5 6">
    <name type="scientific">Sphagnum jensenii</name>
    <dbReference type="NCBI Taxonomy" id="128206"/>
    <lineage>
        <taxon>Eukaryota</taxon>
        <taxon>Viridiplantae</taxon>
        <taxon>Streptophyta</taxon>
        <taxon>Embryophyta</taxon>
        <taxon>Bryophyta</taxon>
        <taxon>Sphagnophytina</taxon>
        <taxon>Sphagnopsida</taxon>
        <taxon>Sphagnales</taxon>
        <taxon>Sphagnaceae</taxon>
        <taxon>Sphagnum</taxon>
    </lineage>
</organism>
<comment type="subcellular location">
    <subcellularLocation>
        <location evidence="1">Nucleus</location>
    </subcellularLocation>
</comment>
<reference evidence="5" key="1">
    <citation type="submission" date="2024-03" db="EMBL/GenBank/DDBJ databases">
        <authorList>
            <consortium name="ELIXIR-Norway"/>
            <consortium name="Elixir Norway"/>
        </authorList>
    </citation>
    <scope>NUCLEOTIDE SEQUENCE</scope>
</reference>
<evidence type="ECO:0000313" key="5">
    <source>
        <dbReference type="EMBL" id="CAK9879894.1"/>
    </source>
</evidence>
<dbReference type="InterPro" id="IPR045109">
    <property type="entry name" value="LSDs-like"/>
</dbReference>
<evidence type="ECO:0000313" key="6">
    <source>
        <dbReference type="Proteomes" id="UP001497522"/>
    </source>
</evidence>
<keyword evidence="6" id="KW-1185">Reference proteome</keyword>
<name>A0ABP1BU99_9BRYO</name>
<keyword evidence="3" id="KW-0479">Metal-binding</keyword>